<dbReference type="RefSeq" id="WP_191143541.1">
    <property type="nucleotide sequence ID" value="NZ_JACXAF010000003.1"/>
</dbReference>
<keyword evidence="2" id="KW-1185">Reference proteome</keyword>
<keyword evidence="1" id="KW-0540">Nuclease</keyword>
<name>A0A8J6R205_9GAMM</name>
<dbReference type="EMBL" id="JACXAF010000003">
    <property type="protein sequence ID" value="MBD1388435.1"/>
    <property type="molecule type" value="Genomic_DNA"/>
</dbReference>
<protein>
    <submittedName>
        <fullName evidence="1">HNH endonuclease</fullName>
    </submittedName>
</protein>
<dbReference type="PANTHER" id="PTHR41286:SF1">
    <property type="entry name" value="HNH NUCLEASE YAJD-RELATED"/>
    <property type="match status" value="1"/>
</dbReference>
<dbReference type="Proteomes" id="UP000638014">
    <property type="component" value="Unassembled WGS sequence"/>
</dbReference>
<dbReference type="InterPro" id="IPR003615">
    <property type="entry name" value="HNH_nuc"/>
</dbReference>
<proteinExistence type="predicted"/>
<evidence type="ECO:0000313" key="2">
    <source>
        <dbReference type="Proteomes" id="UP000638014"/>
    </source>
</evidence>
<evidence type="ECO:0000313" key="1">
    <source>
        <dbReference type="EMBL" id="MBD1388435.1"/>
    </source>
</evidence>
<keyword evidence="1" id="KW-0378">Hydrolase</keyword>
<reference evidence="1" key="1">
    <citation type="submission" date="2020-09" db="EMBL/GenBank/DDBJ databases">
        <title>A novel bacterium of genus Neiella, isolated from South China Sea.</title>
        <authorList>
            <person name="Huang H."/>
            <person name="Mo K."/>
            <person name="Hu Y."/>
        </authorList>
    </citation>
    <scope>NUCLEOTIDE SEQUENCE</scope>
    <source>
        <strain evidence="1">HB171785</strain>
    </source>
</reference>
<dbReference type="PANTHER" id="PTHR41286">
    <property type="entry name" value="HNH NUCLEASE YAJD-RELATED"/>
    <property type="match status" value="1"/>
</dbReference>
<organism evidence="1 2">
    <name type="scientific">Neiella litorisoli</name>
    <dbReference type="NCBI Taxonomy" id="2771431"/>
    <lineage>
        <taxon>Bacteria</taxon>
        <taxon>Pseudomonadati</taxon>
        <taxon>Pseudomonadota</taxon>
        <taxon>Gammaproteobacteria</taxon>
        <taxon>Alteromonadales</taxon>
        <taxon>Echinimonadaceae</taxon>
        <taxon>Neiella</taxon>
    </lineage>
</organism>
<dbReference type="Gene3D" id="1.10.30.50">
    <property type="match status" value="1"/>
</dbReference>
<gene>
    <name evidence="1" type="ORF">IC617_03250</name>
</gene>
<comment type="caution">
    <text evidence="1">The sequence shown here is derived from an EMBL/GenBank/DDBJ whole genome shotgun (WGS) entry which is preliminary data.</text>
</comment>
<keyword evidence="1" id="KW-0255">Endonuclease</keyword>
<dbReference type="CDD" id="cd00085">
    <property type="entry name" value="HNHc"/>
    <property type="match status" value="1"/>
</dbReference>
<dbReference type="GO" id="GO:0004519">
    <property type="term" value="F:endonuclease activity"/>
    <property type="evidence" value="ECO:0007669"/>
    <property type="project" value="UniProtKB-KW"/>
</dbReference>
<dbReference type="AlphaFoldDB" id="A0A8J6R205"/>
<sequence>MQYGRKWKETRARFLQRYPLCCVCYQLHGVITPADMVDHIVALDDRSDYQQLHDFDNLAPLCNKHHSHKTRDVDQGDIPADYFKTEIVDKFKRRYEAM</sequence>
<accession>A0A8J6R205</accession>
<dbReference type="GO" id="GO:0005829">
    <property type="term" value="C:cytosol"/>
    <property type="evidence" value="ECO:0007669"/>
    <property type="project" value="TreeGrafter"/>
</dbReference>